<dbReference type="Proteomes" id="UP000054621">
    <property type="component" value="Unassembled WGS sequence"/>
</dbReference>
<accession>A0A0W0YJU5</accession>
<organism evidence="2 3">
    <name type="scientific">Legionella sainthelensi</name>
    <dbReference type="NCBI Taxonomy" id="28087"/>
    <lineage>
        <taxon>Bacteria</taxon>
        <taxon>Pseudomonadati</taxon>
        <taxon>Pseudomonadota</taxon>
        <taxon>Gammaproteobacteria</taxon>
        <taxon>Legionellales</taxon>
        <taxon>Legionellaceae</taxon>
        <taxon>Legionella</taxon>
    </lineage>
</organism>
<evidence type="ECO:0000313" key="2">
    <source>
        <dbReference type="EMBL" id="KTD57111.1"/>
    </source>
</evidence>
<dbReference type="PATRIC" id="fig|28087.4.peg.1838"/>
<dbReference type="AlphaFoldDB" id="A0A0W0YJU5"/>
<name>A0A0W0YJU5_9GAMM</name>
<dbReference type="RefSeq" id="WP_027270387.1">
    <property type="nucleotide sequence ID" value="NZ_CAAAJE010000007.1"/>
</dbReference>
<dbReference type="EMBL" id="LNYV01000028">
    <property type="protein sequence ID" value="KTD57111.1"/>
    <property type="molecule type" value="Genomic_DNA"/>
</dbReference>
<evidence type="ECO:0000256" key="1">
    <source>
        <dbReference type="SAM" id="SignalP"/>
    </source>
</evidence>
<proteinExistence type="predicted"/>
<keyword evidence="1" id="KW-0732">Signal</keyword>
<sequence>MKKFLLLFLVASYSFANTAQTNKCETKRNVFIDNDQTKVWQTTICPNQPLAYHTHQTARVVTAERNVTLLVKYKSGEQKTMVLKANTPRFLSKQQGLEPHQDVNLSGTPIKVTVVELKN</sequence>
<gene>
    <name evidence="2" type="ORF">Lsai_1715</name>
</gene>
<dbReference type="InterPro" id="IPR014710">
    <property type="entry name" value="RmlC-like_jellyroll"/>
</dbReference>
<reference evidence="2 3" key="1">
    <citation type="submission" date="2015-11" db="EMBL/GenBank/DDBJ databases">
        <title>Genomic analysis of 38 Legionella species identifies large and diverse effector repertoires.</title>
        <authorList>
            <person name="Burstein D."/>
            <person name="Amaro F."/>
            <person name="Zusman T."/>
            <person name="Lifshitz Z."/>
            <person name="Cohen O."/>
            <person name="Gilbert J.A."/>
            <person name="Pupko T."/>
            <person name="Shuman H.A."/>
            <person name="Segal G."/>
        </authorList>
    </citation>
    <scope>NUCLEOTIDE SEQUENCE [LARGE SCALE GENOMIC DNA]</scope>
    <source>
        <strain evidence="2 3">Mt.St.Helens-4</strain>
    </source>
</reference>
<dbReference type="Gene3D" id="2.60.120.10">
    <property type="entry name" value="Jelly Rolls"/>
    <property type="match status" value="1"/>
</dbReference>
<feature type="chain" id="PRO_5006917686" evidence="1">
    <location>
        <begin position="20"/>
        <end position="119"/>
    </location>
</feature>
<comment type="caution">
    <text evidence="2">The sequence shown here is derived from an EMBL/GenBank/DDBJ whole genome shotgun (WGS) entry which is preliminary data.</text>
</comment>
<dbReference type="OrthoDB" id="6198977at2"/>
<protein>
    <submittedName>
        <fullName evidence="2">Uncharacterized protein</fullName>
    </submittedName>
</protein>
<evidence type="ECO:0000313" key="3">
    <source>
        <dbReference type="Proteomes" id="UP000054621"/>
    </source>
</evidence>
<feature type="signal peptide" evidence="1">
    <location>
        <begin position="1"/>
        <end position="19"/>
    </location>
</feature>